<feature type="transmembrane region" description="Helical" evidence="1">
    <location>
        <begin position="32"/>
        <end position="54"/>
    </location>
</feature>
<accession>A0A1M4VCQ6</accession>
<dbReference type="STRING" id="1121256.SAMN02746089_00592"/>
<name>A0A1M4VCQ6_9THEO</name>
<dbReference type="EMBL" id="FQVH01000004">
    <property type="protein sequence ID" value="SHE66677.1"/>
    <property type="molecule type" value="Genomic_DNA"/>
</dbReference>
<keyword evidence="1" id="KW-0472">Membrane</keyword>
<sequence length="93" mass="10673">MSEGEEKMAKKVKDNISQFLYTFKLVWEASPFITISLFFISLVSGLQSVASAWVTKLLIDTVVVSVKTNNWMAQYHRIIFLALLQCYFFNLGI</sequence>
<evidence type="ECO:0000256" key="1">
    <source>
        <dbReference type="SAM" id="Phobius"/>
    </source>
</evidence>
<evidence type="ECO:0000313" key="3">
    <source>
        <dbReference type="Proteomes" id="UP000184088"/>
    </source>
</evidence>
<keyword evidence="1" id="KW-1133">Transmembrane helix</keyword>
<gene>
    <name evidence="2" type="ORF">SAMN02746089_00592</name>
</gene>
<proteinExistence type="predicted"/>
<evidence type="ECO:0000313" key="2">
    <source>
        <dbReference type="EMBL" id="SHE66677.1"/>
    </source>
</evidence>
<organism evidence="2 3">
    <name type="scientific">Caldanaerobius fijiensis DSM 17918</name>
    <dbReference type="NCBI Taxonomy" id="1121256"/>
    <lineage>
        <taxon>Bacteria</taxon>
        <taxon>Bacillati</taxon>
        <taxon>Bacillota</taxon>
        <taxon>Clostridia</taxon>
        <taxon>Thermoanaerobacterales</taxon>
        <taxon>Thermoanaerobacteraceae</taxon>
        <taxon>Caldanaerobius</taxon>
    </lineage>
</organism>
<evidence type="ECO:0008006" key="4">
    <source>
        <dbReference type="Google" id="ProtNLM"/>
    </source>
</evidence>
<dbReference type="Proteomes" id="UP000184088">
    <property type="component" value="Unassembled WGS sequence"/>
</dbReference>
<protein>
    <recommendedName>
        <fullName evidence="4">ATP-binding cassette, subfamily B</fullName>
    </recommendedName>
</protein>
<reference evidence="2 3" key="1">
    <citation type="submission" date="2016-11" db="EMBL/GenBank/DDBJ databases">
        <authorList>
            <person name="Jaros S."/>
            <person name="Januszkiewicz K."/>
            <person name="Wedrychowicz H."/>
        </authorList>
    </citation>
    <scope>NUCLEOTIDE SEQUENCE [LARGE SCALE GENOMIC DNA]</scope>
    <source>
        <strain evidence="2 3">DSM 17918</strain>
    </source>
</reference>
<dbReference type="AlphaFoldDB" id="A0A1M4VCQ6"/>
<keyword evidence="1" id="KW-0812">Transmembrane</keyword>
<keyword evidence="3" id="KW-1185">Reference proteome</keyword>
<feature type="transmembrane region" description="Helical" evidence="1">
    <location>
        <begin position="74"/>
        <end position="92"/>
    </location>
</feature>